<reference evidence="1" key="2">
    <citation type="submission" date="2020-06" db="EMBL/GenBank/DDBJ databases">
        <title>Helianthus annuus Genome sequencing and assembly Release 2.</title>
        <authorList>
            <person name="Gouzy J."/>
            <person name="Langlade N."/>
            <person name="Munos S."/>
        </authorList>
    </citation>
    <scope>NUCLEOTIDE SEQUENCE</scope>
    <source>
        <tissue evidence="1">Leaves</tissue>
    </source>
</reference>
<dbReference type="EMBL" id="MNCJ02000324">
    <property type="protein sequence ID" value="KAF5792032.1"/>
    <property type="molecule type" value="Genomic_DNA"/>
</dbReference>
<accession>A0A9K3I8G2</accession>
<comment type="caution">
    <text evidence="1">The sequence shown here is derived from an EMBL/GenBank/DDBJ whole genome shotgun (WGS) entry which is preliminary data.</text>
</comment>
<gene>
    <name evidence="1" type="ORF">HanXRQr2_Chr09g0401461</name>
</gene>
<dbReference type="Proteomes" id="UP000215914">
    <property type="component" value="Unassembled WGS sequence"/>
</dbReference>
<proteinExistence type="predicted"/>
<organism evidence="1 2">
    <name type="scientific">Helianthus annuus</name>
    <name type="common">Common sunflower</name>
    <dbReference type="NCBI Taxonomy" id="4232"/>
    <lineage>
        <taxon>Eukaryota</taxon>
        <taxon>Viridiplantae</taxon>
        <taxon>Streptophyta</taxon>
        <taxon>Embryophyta</taxon>
        <taxon>Tracheophyta</taxon>
        <taxon>Spermatophyta</taxon>
        <taxon>Magnoliopsida</taxon>
        <taxon>eudicotyledons</taxon>
        <taxon>Gunneridae</taxon>
        <taxon>Pentapetalae</taxon>
        <taxon>asterids</taxon>
        <taxon>campanulids</taxon>
        <taxon>Asterales</taxon>
        <taxon>Asteraceae</taxon>
        <taxon>Asteroideae</taxon>
        <taxon>Heliantheae alliance</taxon>
        <taxon>Heliantheae</taxon>
        <taxon>Helianthus</taxon>
    </lineage>
</organism>
<evidence type="ECO:0000313" key="2">
    <source>
        <dbReference type="Proteomes" id="UP000215914"/>
    </source>
</evidence>
<dbReference type="Gramene" id="mRNA:HanXRQr2_Chr09g0401461">
    <property type="protein sequence ID" value="CDS:HanXRQr2_Chr09g0401461.1"/>
    <property type="gene ID" value="HanXRQr2_Chr09g0401461"/>
</dbReference>
<protein>
    <submittedName>
        <fullName evidence="1">Uncharacterized protein</fullName>
    </submittedName>
</protein>
<keyword evidence="2" id="KW-1185">Reference proteome</keyword>
<sequence length="50" mass="6353">MTTQLYKRCDYTFFLNYKRYNKVFILKKKMCSILWYTFKTITSYRKVIYV</sequence>
<name>A0A9K3I8G2_HELAN</name>
<reference evidence="1" key="1">
    <citation type="journal article" date="2017" name="Nature">
        <title>The sunflower genome provides insights into oil metabolism, flowering and Asterid evolution.</title>
        <authorList>
            <person name="Badouin H."/>
            <person name="Gouzy J."/>
            <person name="Grassa C.J."/>
            <person name="Murat F."/>
            <person name="Staton S.E."/>
            <person name="Cottret L."/>
            <person name="Lelandais-Briere C."/>
            <person name="Owens G.L."/>
            <person name="Carrere S."/>
            <person name="Mayjonade B."/>
            <person name="Legrand L."/>
            <person name="Gill N."/>
            <person name="Kane N.C."/>
            <person name="Bowers J.E."/>
            <person name="Hubner S."/>
            <person name="Bellec A."/>
            <person name="Berard A."/>
            <person name="Berges H."/>
            <person name="Blanchet N."/>
            <person name="Boniface M.C."/>
            <person name="Brunel D."/>
            <person name="Catrice O."/>
            <person name="Chaidir N."/>
            <person name="Claudel C."/>
            <person name="Donnadieu C."/>
            <person name="Faraut T."/>
            <person name="Fievet G."/>
            <person name="Helmstetter N."/>
            <person name="King M."/>
            <person name="Knapp S.J."/>
            <person name="Lai Z."/>
            <person name="Le Paslier M.C."/>
            <person name="Lippi Y."/>
            <person name="Lorenzon L."/>
            <person name="Mandel J.R."/>
            <person name="Marage G."/>
            <person name="Marchand G."/>
            <person name="Marquand E."/>
            <person name="Bret-Mestries E."/>
            <person name="Morien E."/>
            <person name="Nambeesan S."/>
            <person name="Nguyen T."/>
            <person name="Pegot-Espagnet P."/>
            <person name="Pouilly N."/>
            <person name="Raftis F."/>
            <person name="Sallet E."/>
            <person name="Schiex T."/>
            <person name="Thomas J."/>
            <person name="Vandecasteele C."/>
            <person name="Vares D."/>
            <person name="Vear F."/>
            <person name="Vautrin S."/>
            <person name="Crespi M."/>
            <person name="Mangin B."/>
            <person name="Burke J.M."/>
            <person name="Salse J."/>
            <person name="Munos S."/>
            <person name="Vincourt P."/>
            <person name="Rieseberg L.H."/>
            <person name="Langlade N.B."/>
        </authorList>
    </citation>
    <scope>NUCLEOTIDE SEQUENCE</scope>
    <source>
        <tissue evidence="1">Leaves</tissue>
    </source>
</reference>
<dbReference type="AlphaFoldDB" id="A0A9K3I8G2"/>
<evidence type="ECO:0000313" key="1">
    <source>
        <dbReference type="EMBL" id="KAF5792032.1"/>
    </source>
</evidence>